<sequence>MGLTDRTPLTFERGPLVPAAAYLVVIGVLSALVFVSPAASPPPVLGMAWGVFLVGLAIGAFTVEGVSQRRVLPSARALVSVSGVLAAFWALYNLVAVALALGGVVGFEAAWSRAAARPLPYLAALSSSLLFTAIPEELFFRAYLQQRLVAMAGGDTRRTVVAGVAAAALLFAVFHLPRWVLASGHGVGTALVVRFAGLTLAGLAYGLVYAVTGNLWLVALCHATMNYPPLLVSVHVPAELHLVAGAVEYAALVSVVYLAVRVLDPDRPAPVWSRKGFAS</sequence>
<evidence type="ECO:0000259" key="2">
    <source>
        <dbReference type="Pfam" id="PF02517"/>
    </source>
</evidence>
<keyword evidence="1" id="KW-0472">Membrane</keyword>
<name>A0ABU2FDE0_9EURY</name>
<keyword evidence="3" id="KW-0378">Hydrolase</keyword>
<feature type="transmembrane region" description="Helical" evidence="1">
    <location>
        <begin position="187"/>
        <end position="208"/>
    </location>
</feature>
<protein>
    <submittedName>
        <fullName evidence="3">CPBP family glutamic-type intramembrane protease</fullName>
        <ecNumber evidence="3">3.4.-.-</ecNumber>
    </submittedName>
</protein>
<dbReference type="EC" id="3.4.-.-" evidence="3"/>
<dbReference type="GO" id="GO:0008233">
    <property type="term" value="F:peptidase activity"/>
    <property type="evidence" value="ECO:0007669"/>
    <property type="project" value="UniProtKB-KW"/>
</dbReference>
<dbReference type="InterPro" id="IPR003675">
    <property type="entry name" value="Rce1/LyrA-like_dom"/>
</dbReference>
<evidence type="ECO:0000313" key="3">
    <source>
        <dbReference type="EMBL" id="MDS0260280.1"/>
    </source>
</evidence>
<keyword evidence="4" id="KW-1185">Reference proteome</keyword>
<feature type="transmembrane region" description="Helical" evidence="1">
    <location>
        <begin position="160"/>
        <end position="181"/>
    </location>
</feature>
<feature type="transmembrane region" description="Helical" evidence="1">
    <location>
        <begin position="78"/>
        <end position="101"/>
    </location>
</feature>
<dbReference type="Proteomes" id="UP001259659">
    <property type="component" value="Unassembled WGS sequence"/>
</dbReference>
<feature type="transmembrane region" description="Helical" evidence="1">
    <location>
        <begin position="47"/>
        <end position="66"/>
    </location>
</feature>
<feature type="transmembrane region" description="Helical" evidence="1">
    <location>
        <begin position="121"/>
        <end position="140"/>
    </location>
</feature>
<keyword evidence="1" id="KW-0812">Transmembrane</keyword>
<reference evidence="3 4" key="1">
    <citation type="submission" date="2022-06" db="EMBL/GenBank/DDBJ databases">
        <title>Haloarcula sp. a new haloarchaeum isolate from saline soil.</title>
        <authorList>
            <person name="Strakova D."/>
            <person name="Galisteo C."/>
            <person name="Sanchez-Porro C."/>
            <person name="Ventosa A."/>
        </authorList>
    </citation>
    <scope>NUCLEOTIDE SEQUENCE [LARGE SCALE GENOMIC DNA]</scope>
    <source>
        <strain evidence="3 4">S1CR25-12</strain>
    </source>
</reference>
<keyword evidence="3" id="KW-0645">Protease</keyword>
<gene>
    <name evidence="3" type="ORF">NDI56_12825</name>
</gene>
<accession>A0ABU2FDE0</accession>
<organism evidence="3 4">
    <name type="scientific">Haloarcula saliterrae</name>
    <dbReference type="NCBI Taxonomy" id="2950534"/>
    <lineage>
        <taxon>Archaea</taxon>
        <taxon>Methanobacteriati</taxon>
        <taxon>Methanobacteriota</taxon>
        <taxon>Stenosarchaea group</taxon>
        <taxon>Halobacteria</taxon>
        <taxon>Halobacteriales</taxon>
        <taxon>Haloarculaceae</taxon>
        <taxon>Haloarcula</taxon>
    </lineage>
</organism>
<dbReference type="GO" id="GO:0006508">
    <property type="term" value="P:proteolysis"/>
    <property type="evidence" value="ECO:0007669"/>
    <property type="project" value="UniProtKB-KW"/>
</dbReference>
<keyword evidence="1" id="KW-1133">Transmembrane helix</keyword>
<dbReference type="Pfam" id="PF02517">
    <property type="entry name" value="Rce1-like"/>
    <property type="match status" value="1"/>
</dbReference>
<evidence type="ECO:0000256" key="1">
    <source>
        <dbReference type="SAM" id="Phobius"/>
    </source>
</evidence>
<comment type="caution">
    <text evidence="3">The sequence shown here is derived from an EMBL/GenBank/DDBJ whole genome shotgun (WGS) entry which is preliminary data.</text>
</comment>
<evidence type="ECO:0000313" key="4">
    <source>
        <dbReference type="Proteomes" id="UP001259659"/>
    </source>
</evidence>
<feature type="domain" description="CAAX prenyl protease 2/Lysostaphin resistance protein A-like" evidence="2">
    <location>
        <begin position="122"/>
        <end position="227"/>
    </location>
</feature>
<proteinExistence type="predicted"/>
<feature type="transmembrane region" description="Helical" evidence="1">
    <location>
        <begin position="240"/>
        <end position="260"/>
    </location>
</feature>
<dbReference type="RefSeq" id="WP_310919948.1">
    <property type="nucleotide sequence ID" value="NZ_JAMQON010000003.1"/>
</dbReference>
<dbReference type="EMBL" id="JAMQON010000003">
    <property type="protein sequence ID" value="MDS0260280.1"/>
    <property type="molecule type" value="Genomic_DNA"/>
</dbReference>
<feature type="transmembrane region" description="Helical" evidence="1">
    <location>
        <begin position="16"/>
        <end position="35"/>
    </location>
</feature>